<gene>
    <name evidence="1" type="ORF">KME32_20610</name>
</gene>
<evidence type="ECO:0000313" key="1">
    <source>
        <dbReference type="EMBL" id="MBW4563498.1"/>
    </source>
</evidence>
<dbReference type="Gene3D" id="2.30.320.10">
    <property type="entry name" value="YwqG-like"/>
    <property type="match status" value="1"/>
</dbReference>
<dbReference type="SUPFAM" id="SSF103032">
    <property type="entry name" value="Hypothetical protein YwqG"/>
    <property type="match status" value="1"/>
</dbReference>
<dbReference type="InterPro" id="IPR015315">
    <property type="entry name" value="DUF1963"/>
</dbReference>
<comment type="caution">
    <text evidence="1">The sequence shown here is derived from an EMBL/GenBank/DDBJ whole genome shotgun (WGS) entry which is preliminary data.</text>
</comment>
<organism evidence="1 2">
    <name type="scientific">Mojavia pulchra JT2-VF2</name>
    <dbReference type="NCBI Taxonomy" id="287848"/>
    <lineage>
        <taxon>Bacteria</taxon>
        <taxon>Bacillati</taxon>
        <taxon>Cyanobacteriota</taxon>
        <taxon>Cyanophyceae</taxon>
        <taxon>Nostocales</taxon>
        <taxon>Nostocaceae</taxon>
    </lineage>
</organism>
<dbReference type="Pfam" id="PF09234">
    <property type="entry name" value="DUF1963"/>
    <property type="match status" value="1"/>
</dbReference>
<reference evidence="1" key="2">
    <citation type="journal article" date="2022" name="Microbiol. Resour. Announc.">
        <title>Metagenome Sequencing to Explore Phylogenomics of Terrestrial Cyanobacteria.</title>
        <authorList>
            <person name="Ward R.D."/>
            <person name="Stajich J.E."/>
            <person name="Johansen J.R."/>
            <person name="Huntemann M."/>
            <person name="Clum A."/>
            <person name="Foster B."/>
            <person name="Foster B."/>
            <person name="Roux S."/>
            <person name="Palaniappan K."/>
            <person name="Varghese N."/>
            <person name="Mukherjee S."/>
            <person name="Reddy T.B.K."/>
            <person name="Daum C."/>
            <person name="Copeland A."/>
            <person name="Chen I.A."/>
            <person name="Ivanova N.N."/>
            <person name="Kyrpides N.C."/>
            <person name="Shapiro N."/>
            <person name="Eloe-Fadrosh E.A."/>
            <person name="Pietrasiak N."/>
        </authorList>
    </citation>
    <scope>NUCLEOTIDE SEQUENCE</scope>
    <source>
        <strain evidence="1">JT2-VF2</strain>
    </source>
</reference>
<dbReference type="InterPro" id="IPR035948">
    <property type="entry name" value="YwqG-like_sf"/>
</dbReference>
<dbReference type="Proteomes" id="UP000715781">
    <property type="component" value="Unassembled WGS sequence"/>
</dbReference>
<name>A0A951Q169_9NOST</name>
<dbReference type="PANTHER" id="PTHR36436:SF6">
    <property type="entry name" value="SLL5081 PROTEIN"/>
    <property type="match status" value="1"/>
</dbReference>
<evidence type="ECO:0000313" key="2">
    <source>
        <dbReference type="Proteomes" id="UP000715781"/>
    </source>
</evidence>
<reference evidence="1" key="1">
    <citation type="submission" date="2021-05" db="EMBL/GenBank/DDBJ databases">
        <authorList>
            <person name="Pietrasiak N."/>
            <person name="Ward R."/>
            <person name="Stajich J.E."/>
            <person name="Kurbessoian T."/>
        </authorList>
    </citation>
    <scope>NUCLEOTIDE SEQUENCE</scope>
    <source>
        <strain evidence="1">JT2-VF2</strain>
    </source>
</reference>
<sequence length="256" mass="28922">MEIKEILEQLAPWRDAQKRLAWKPIVEEGDRGITASKFSGVPWLAENESYPRCGDCQALMPLFLQLDLSKIPAELVGRFGNGLLQMFYCTDCGSYMPLENNKLVRIVQPSGNAQSLQPDAHPSFPAKTIVGWTQLDDYPNSQEYEELGLIFDYDFSANTIHIECPSVGLVIENLSMDDALEAEEVYTVPGDKLAGYPYWIQGIEYPYCPECNRRMEVVFQIDSEDNLPYMFGDVGCGHITQCPQHKEILTFGWACS</sequence>
<accession>A0A951Q169</accession>
<proteinExistence type="predicted"/>
<dbReference type="EMBL" id="JAHHHN010000013">
    <property type="protein sequence ID" value="MBW4563498.1"/>
    <property type="molecule type" value="Genomic_DNA"/>
</dbReference>
<protein>
    <submittedName>
        <fullName evidence="1">DUF1963 domain-containing protein</fullName>
    </submittedName>
</protein>
<dbReference type="AlphaFoldDB" id="A0A951Q169"/>
<dbReference type="PANTHER" id="PTHR36436">
    <property type="entry name" value="SLL5081 PROTEIN"/>
    <property type="match status" value="1"/>
</dbReference>